<evidence type="ECO:0000313" key="2">
    <source>
        <dbReference type="EMBL" id="MFC7323254.1"/>
    </source>
</evidence>
<evidence type="ECO:0000256" key="1">
    <source>
        <dbReference type="SAM" id="MobiDB-lite"/>
    </source>
</evidence>
<dbReference type="RefSeq" id="WP_256407354.1">
    <property type="nucleotide sequence ID" value="NZ_JANHDN010000001.1"/>
</dbReference>
<proteinExistence type="predicted"/>
<comment type="caution">
    <text evidence="2">The sequence shown here is derived from an EMBL/GenBank/DDBJ whole genome shotgun (WGS) entry which is preliminary data.</text>
</comment>
<accession>A0ABD6AG98</accession>
<keyword evidence="3" id="KW-1185">Reference proteome</keyword>
<dbReference type="AlphaFoldDB" id="A0ABD6AG98"/>
<evidence type="ECO:0000313" key="3">
    <source>
        <dbReference type="Proteomes" id="UP001596545"/>
    </source>
</evidence>
<reference evidence="2 3" key="1">
    <citation type="journal article" date="2019" name="Int. J. Syst. Evol. Microbiol.">
        <title>The Global Catalogue of Microorganisms (GCM) 10K type strain sequencing project: providing services to taxonomists for standard genome sequencing and annotation.</title>
        <authorList>
            <consortium name="The Broad Institute Genomics Platform"/>
            <consortium name="The Broad Institute Genome Sequencing Center for Infectious Disease"/>
            <person name="Wu L."/>
            <person name="Ma J."/>
        </authorList>
    </citation>
    <scope>NUCLEOTIDE SEQUENCE [LARGE SCALE GENOMIC DNA]</scope>
    <source>
        <strain evidence="2 3">CGMCC 1.12554</strain>
    </source>
</reference>
<sequence>MATDTLALVGASCEATGHPSVCGETASGTVQDADNAAAVTLDGDGLATHGDRMHFPSHGHAVSPTGGCTDYQTHDLVPDQSPPITVDGNPVMRVGDSTTDPRSGGTASIVDAGGTNALTHTHG</sequence>
<feature type="region of interest" description="Disordered" evidence="1">
    <location>
        <begin position="50"/>
        <end position="123"/>
    </location>
</feature>
<protein>
    <submittedName>
        <fullName evidence="2">Uncharacterized protein</fullName>
    </submittedName>
</protein>
<dbReference type="EMBL" id="JBHTBL010000001">
    <property type="protein sequence ID" value="MFC7323254.1"/>
    <property type="molecule type" value="Genomic_DNA"/>
</dbReference>
<name>A0ABD6AG98_9EURY</name>
<gene>
    <name evidence="2" type="ORF">ACFQMF_01540</name>
</gene>
<organism evidence="2 3">
    <name type="scientific">Halorubrum rutilum</name>
    <dbReference type="NCBI Taxonomy" id="1364933"/>
    <lineage>
        <taxon>Archaea</taxon>
        <taxon>Methanobacteriati</taxon>
        <taxon>Methanobacteriota</taxon>
        <taxon>Stenosarchaea group</taxon>
        <taxon>Halobacteria</taxon>
        <taxon>Halobacteriales</taxon>
        <taxon>Haloferacaceae</taxon>
        <taxon>Halorubrum</taxon>
    </lineage>
</organism>
<dbReference type="Proteomes" id="UP001596545">
    <property type="component" value="Unassembled WGS sequence"/>
</dbReference>